<dbReference type="HOGENOM" id="CLU_2174751_0_0_1"/>
<name>A0A072UFP7_MEDTR</name>
<proteinExistence type="predicted"/>
<organism evidence="1 3">
    <name type="scientific">Medicago truncatula</name>
    <name type="common">Barrel medic</name>
    <name type="synonym">Medicago tribuloides</name>
    <dbReference type="NCBI Taxonomy" id="3880"/>
    <lineage>
        <taxon>Eukaryota</taxon>
        <taxon>Viridiplantae</taxon>
        <taxon>Streptophyta</taxon>
        <taxon>Embryophyta</taxon>
        <taxon>Tracheophyta</taxon>
        <taxon>Spermatophyta</taxon>
        <taxon>Magnoliopsida</taxon>
        <taxon>eudicotyledons</taxon>
        <taxon>Gunneridae</taxon>
        <taxon>Pentapetalae</taxon>
        <taxon>rosids</taxon>
        <taxon>fabids</taxon>
        <taxon>Fabales</taxon>
        <taxon>Fabaceae</taxon>
        <taxon>Papilionoideae</taxon>
        <taxon>50 kb inversion clade</taxon>
        <taxon>NPAAA clade</taxon>
        <taxon>Hologalegina</taxon>
        <taxon>IRL clade</taxon>
        <taxon>Trifolieae</taxon>
        <taxon>Medicago</taxon>
    </lineage>
</organism>
<evidence type="ECO:0000313" key="2">
    <source>
        <dbReference type="EnsemblPlants" id="KEH28251"/>
    </source>
</evidence>
<reference evidence="2" key="3">
    <citation type="submission" date="2015-04" db="UniProtKB">
        <authorList>
            <consortium name="EnsemblPlants"/>
        </authorList>
    </citation>
    <scope>IDENTIFICATION</scope>
    <source>
        <strain evidence="2">cv. Jemalong A17</strain>
    </source>
</reference>
<keyword evidence="3" id="KW-1185">Reference proteome</keyword>
<dbReference type="EMBL" id="CM001221">
    <property type="protein sequence ID" value="KEH28251.1"/>
    <property type="molecule type" value="Genomic_DNA"/>
</dbReference>
<dbReference type="EnsemblPlants" id="KEH28251">
    <property type="protein sequence ID" value="KEH28251"/>
    <property type="gene ID" value="MTR_5g079715"/>
</dbReference>
<reference evidence="1 3" key="2">
    <citation type="journal article" date="2014" name="BMC Genomics">
        <title>An improved genome release (version Mt4.0) for the model legume Medicago truncatula.</title>
        <authorList>
            <person name="Tang H."/>
            <person name="Krishnakumar V."/>
            <person name="Bidwell S."/>
            <person name="Rosen B."/>
            <person name="Chan A."/>
            <person name="Zhou S."/>
            <person name="Gentzbittel L."/>
            <person name="Childs K.L."/>
            <person name="Yandell M."/>
            <person name="Gundlach H."/>
            <person name="Mayer K.F."/>
            <person name="Schwartz D.C."/>
            <person name="Town C.D."/>
        </authorList>
    </citation>
    <scope>GENOME REANNOTATION</scope>
    <source>
        <strain evidence="1">A17</strain>
        <strain evidence="2 3">cv. Jemalong A17</strain>
    </source>
</reference>
<dbReference type="Proteomes" id="UP000002051">
    <property type="component" value="Chromosome 5"/>
</dbReference>
<accession>A0A072UFP7</accession>
<dbReference type="AlphaFoldDB" id="A0A072UFP7"/>
<evidence type="ECO:0000313" key="3">
    <source>
        <dbReference type="Proteomes" id="UP000002051"/>
    </source>
</evidence>
<reference evidence="1 3" key="1">
    <citation type="journal article" date="2011" name="Nature">
        <title>The Medicago genome provides insight into the evolution of rhizobial symbioses.</title>
        <authorList>
            <person name="Young N.D."/>
            <person name="Debelle F."/>
            <person name="Oldroyd G.E."/>
            <person name="Geurts R."/>
            <person name="Cannon S.B."/>
            <person name="Udvardi M.K."/>
            <person name="Benedito V.A."/>
            <person name="Mayer K.F."/>
            <person name="Gouzy J."/>
            <person name="Schoof H."/>
            <person name="Van de Peer Y."/>
            <person name="Proost S."/>
            <person name="Cook D.R."/>
            <person name="Meyers B.C."/>
            <person name="Spannagl M."/>
            <person name="Cheung F."/>
            <person name="De Mita S."/>
            <person name="Krishnakumar V."/>
            <person name="Gundlach H."/>
            <person name="Zhou S."/>
            <person name="Mudge J."/>
            <person name="Bharti A.K."/>
            <person name="Murray J.D."/>
            <person name="Naoumkina M.A."/>
            <person name="Rosen B."/>
            <person name="Silverstein K.A."/>
            <person name="Tang H."/>
            <person name="Rombauts S."/>
            <person name="Zhao P.X."/>
            <person name="Zhou P."/>
            <person name="Barbe V."/>
            <person name="Bardou P."/>
            <person name="Bechner M."/>
            <person name="Bellec A."/>
            <person name="Berger A."/>
            <person name="Berges H."/>
            <person name="Bidwell S."/>
            <person name="Bisseling T."/>
            <person name="Choisne N."/>
            <person name="Couloux A."/>
            <person name="Denny R."/>
            <person name="Deshpande S."/>
            <person name="Dai X."/>
            <person name="Doyle J.J."/>
            <person name="Dudez A.M."/>
            <person name="Farmer A.D."/>
            <person name="Fouteau S."/>
            <person name="Franken C."/>
            <person name="Gibelin C."/>
            <person name="Gish J."/>
            <person name="Goldstein S."/>
            <person name="Gonzalez A.J."/>
            <person name="Green P.J."/>
            <person name="Hallab A."/>
            <person name="Hartog M."/>
            <person name="Hua A."/>
            <person name="Humphray S.J."/>
            <person name="Jeong D.H."/>
            <person name="Jing Y."/>
            <person name="Jocker A."/>
            <person name="Kenton S.M."/>
            <person name="Kim D.J."/>
            <person name="Klee K."/>
            <person name="Lai H."/>
            <person name="Lang C."/>
            <person name="Lin S."/>
            <person name="Macmil S.L."/>
            <person name="Magdelenat G."/>
            <person name="Matthews L."/>
            <person name="McCorrison J."/>
            <person name="Monaghan E.L."/>
            <person name="Mun J.H."/>
            <person name="Najar F.Z."/>
            <person name="Nicholson C."/>
            <person name="Noirot C."/>
            <person name="O'Bleness M."/>
            <person name="Paule C.R."/>
            <person name="Poulain J."/>
            <person name="Prion F."/>
            <person name="Qin B."/>
            <person name="Qu C."/>
            <person name="Retzel E.F."/>
            <person name="Riddle C."/>
            <person name="Sallet E."/>
            <person name="Samain S."/>
            <person name="Samson N."/>
            <person name="Sanders I."/>
            <person name="Saurat O."/>
            <person name="Scarpelli C."/>
            <person name="Schiex T."/>
            <person name="Segurens B."/>
            <person name="Severin A.J."/>
            <person name="Sherrier D.J."/>
            <person name="Shi R."/>
            <person name="Sims S."/>
            <person name="Singer S.R."/>
            <person name="Sinharoy S."/>
            <person name="Sterck L."/>
            <person name="Viollet A."/>
            <person name="Wang B.B."/>
            <person name="Wang K."/>
            <person name="Wang M."/>
            <person name="Wang X."/>
            <person name="Warfsmann J."/>
            <person name="Weissenbach J."/>
            <person name="White D.D."/>
            <person name="White J.D."/>
            <person name="Wiley G.B."/>
            <person name="Wincker P."/>
            <person name="Xing Y."/>
            <person name="Yang L."/>
            <person name="Yao Z."/>
            <person name="Ying F."/>
            <person name="Zhai J."/>
            <person name="Zhou L."/>
            <person name="Zuber A."/>
            <person name="Denarie J."/>
            <person name="Dixon R.A."/>
            <person name="May G.D."/>
            <person name="Schwartz D.C."/>
            <person name="Rogers J."/>
            <person name="Quetier F."/>
            <person name="Town C.D."/>
            <person name="Roe B.A."/>
        </authorList>
    </citation>
    <scope>NUCLEOTIDE SEQUENCE [LARGE SCALE GENOMIC DNA]</scope>
    <source>
        <strain evidence="1">A17</strain>
        <strain evidence="2 3">cv. Jemalong A17</strain>
    </source>
</reference>
<gene>
    <name evidence="1" type="ordered locus">MTR_5g079715</name>
</gene>
<sequence length="110" mass="13025">MRLIQNQHPVNLHEHCIRSSTIGDKIQSQNAYKSRMLIKPSVGQILILNFPKIQRKMILIDPIIEYKQRQFIFSSYRDFKMNGKKKNIEARDSIEQYLFDEEVMGDNAQL</sequence>
<protein>
    <submittedName>
        <fullName evidence="1 2">Uncharacterized protein</fullName>
    </submittedName>
</protein>
<evidence type="ECO:0000313" key="1">
    <source>
        <dbReference type="EMBL" id="KEH28251.1"/>
    </source>
</evidence>